<protein>
    <submittedName>
        <fullName evidence="1">Uncharacterized protein</fullName>
    </submittedName>
</protein>
<proteinExistence type="predicted"/>
<evidence type="ECO:0000313" key="1">
    <source>
        <dbReference type="EMBL" id="SEA61436.1"/>
    </source>
</evidence>
<dbReference type="AlphaFoldDB" id="A0A1H4CLV5"/>
<dbReference type="Proteomes" id="UP000198638">
    <property type="component" value="Unassembled WGS sequence"/>
</dbReference>
<reference evidence="2" key="1">
    <citation type="submission" date="2016-10" db="EMBL/GenBank/DDBJ databases">
        <authorList>
            <person name="Varghese N."/>
            <person name="Submissions S."/>
        </authorList>
    </citation>
    <scope>NUCLEOTIDE SEQUENCE [LARGE SCALE GENOMIC DNA]</scope>
    <source>
        <strain evidence="2">LMG 24000</strain>
    </source>
</reference>
<evidence type="ECO:0000313" key="2">
    <source>
        <dbReference type="Proteomes" id="UP000198638"/>
    </source>
</evidence>
<gene>
    <name evidence="1" type="ORF">SAMN05192564_102378</name>
</gene>
<keyword evidence="2" id="KW-1185">Reference proteome</keyword>
<dbReference type="EMBL" id="FNRQ01000002">
    <property type="protein sequence ID" value="SEA61436.1"/>
    <property type="molecule type" value="Genomic_DNA"/>
</dbReference>
<name>A0A1H4CLV5_9BURK</name>
<sequence>MQHPVDGSGGGARDAHALASPTTQHVVWYRSINRQQWSALIAYHRGG</sequence>
<accession>A0A1H4CLV5</accession>
<dbReference type="STRING" id="83784.SAMN05192564_102378"/>
<organism evidence="1 2">
    <name type="scientific">Paraburkholderia sartisoli</name>
    <dbReference type="NCBI Taxonomy" id="83784"/>
    <lineage>
        <taxon>Bacteria</taxon>
        <taxon>Pseudomonadati</taxon>
        <taxon>Pseudomonadota</taxon>
        <taxon>Betaproteobacteria</taxon>
        <taxon>Burkholderiales</taxon>
        <taxon>Burkholderiaceae</taxon>
        <taxon>Paraburkholderia</taxon>
    </lineage>
</organism>
<dbReference type="RefSeq" id="WP_176954109.1">
    <property type="nucleotide sequence ID" value="NZ_FNRQ01000002.1"/>
</dbReference>